<evidence type="ECO:0000313" key="2">
    <source>
        <dbReference type="EMBL" id="KAB0241554.1"/>
    </source>
</evidence>
<accession>A0A5J5LUX4</accession>
<name>A0A5J5LUX4_MICAE</name>
<gene>
    <name evidence="2" type="ORF">EZJ55_14235</name>
</gene>
<protein>
    <submittedName>
        <fullName evidence="2">Uncharacterized protein</fullName>
    </submittedName>
</protein>
<evidence type="ECO:0000256" key="1">
    <source>
        <dbReference type="SAM" id="MobiDB-lite"/>
    </source>
</evidence>
<dbReference type="AlphaFoldDB" id="A0A5J5LUX4"/>
<organism evidence="2 3">
    <name type="scientific">Microcystis aeruginosa EAWAG127a</name>
    <dbReference type="NCBI Taxonomy" id="2529855"/>
    <lineage>
        <taxon>Bacteria</taxon>
        <taxon>Bacillati</taxon>
        <taxon>Cyanobacteriota</taxon>
        <taxon>Cyanophyceae</taxon>
        <taxon>Oscillatoriophycideae</taxon>
        <taxon>Chroococcales</taxon>
        <taxon>Microcystaceae</taxon>
        <taxon>Microcystis</taxon>
    </lineage>
</organism>
<feature type="region of interest" description="Disordered" evidence="1">
    <location>
        <begin position="26"/>
        <end position="59"/>
    </location>
</feature>
<dbReference type="Proteomes" id="UP000325636">
    <property type="component" value="Unassembled WGS sequence"/>
</dbReference>
<proteinExistence type="predicted"/>
<dbReference type="EMBL" id="SRLN01000012">
    <property type="protein sequence ID" value="KAB0241554.1"/>
    <property type="molecule type" value="Genomic_DNA"/>
</dbReference>
<feature type="compositionally biased region" description="Low complexity" evidence="1">
    <location>
        <begin position="36"/>
        <end position="51"/>
    </location>
</feature>
<comment type="caution">
    <text evidence="2">The sequence shown here is derived from an EMBL/GenBank/DDBJ whole genome shotgun (WGS) entry which is preliminary data.</text>
</comment>
<evidence type="ECO:0000313" key="3">
    <source>
        <dbReference type="Proteomes" id="UP000325636"/>
    </source>
</evidence>
<reference evidence="3" key="1">
    <citation type="submission" date="2019-04" db="EMBL/GenBank/DDBJ databases">
        <title>Microviridin 1777: A Toxic Chymotrypsin Inhibitor Discovered by a Metabologenomic Approach.</title>
        <authorList>
            <person name="Sieber S."/>
            <person name="Grendelmeier S.M."/>
            <person name="Harris L.A."/>
            <person name="Mitchell D.A."/>
            <person name="Gademann K."/>
        </authorList>
    </citation>
    <scope>NUCLEOTIDE SEQUENCE [LARGE SCALE GENOMIC DNA]</scope>
    <source>
        <strain evidence="3">EAWAG127a</strain>
    </source>
</reference>
<sequence>MIGDQLGDLGRWGFGEMGIWGDGEISAKFPTPPLPQHLTPNTPLPHHLLTLGGRSPRHR</sequence>